<evidence type="ECO:0000313" key="1">
    <source>
        <dbReference type="EMBL" id="KAH3737607.1"/>
    </source>
</evidence>
<proteinExistence type="predicted"/>
<evidence type="ECO:0000313" key="2">
    <source>
        <dbReference type="Proteomes" id="UP000828390"/>
    </source>
</evidence>
<name>A0A9D4D3R4_DREPO</name>
<sequence length="135" mass="15332">MPAVKRQIRPVKRRNSLREATLKSLIRLCLHTERLSEEEVTRIIDKINCRPATGTIFEIIQDIININGLTKFYEEWTLHVTLRVKNAPPPGGHASIIKWKTTPPPGGHVLQANGTIFKLCSDDRTIDVTSRVLTR</sequence>
<gene>
    <name evidence="1" type="ORF">DPMN_044200</name>
</gene>
<organism evidence="1 2">
    <name type="scientific">Dreissena polymorpha</name>
    <name type="common">Zebra mussel</name>
    <name type="synonym">Mytilus polymorpha</name>
    <dbReference type="NCBI Taxonomy" id="45954"/>
    <lineage>
        <taxon>Eukaryota</taxon>
        <taxon>Metazoa</taxon>
        <taxon>Spiralia</taxon>
        <taxon>Lophotrochozoa</taxon>
        <taxon>Mollusca</taxon>
        <taxon>Bivalvia</taxon>
        <taxon>Autobranchia</taxon>
        <taxon>Heteroconchia</taxon>
        <taxon>Euheterodonta</taxon>
        <taxon>Imparidentia</taxon>
        <taxon>Neoheterodontei</taxon>
        <taxon>Myida</taxon>
        <taxon>Dreissenoidea</taxon>
        <taxon>Dreissenidae</taxon>
        <taxon>Dreissena</taxon>
    </lineage>
</organism>
<reference evidence="1" key="1">
    <citation type="journal article" date="2019" name="bioRxiv">
        <title>The Genome of the Zebra Mussel, Dreissena polymorpha: A Resource for Invasive Species Research.</title>
        <authorList>
            <person name="McCartney M.A."/>
            <person name="Auch B."/>
            <person name="Kono T."/>
            <person name="Mallez S."/>
            <person name="Zhang Y."/>
            <person name="Obille A."/>
            <person name="Becker A."/>
            <person name="Abrahante J.E."/>
            <person name="Garbe J."/>
            <person name="Badalamenti J.P."/>
            <person name="Herman A."/>
            <person name="Mangelson H."/>
            <person name="Liachko I."/>
            <person name="Sullivan S."/>
            <person name="Sone E.D."/>
            <person name="Koren S."/>
            <person name="Silverstein K.A.T."/>
            <person name="Beckman K.B."/>
            <person name="Gohl D.M."/>
        </authorList>
    </citation>
    <scope>NUCLEOTIDE SEQUENCE</scope>
    <source>
        <strain evidence="1">Duluth1</strain>
        <tissue evidence="1">Whole animal</tissue>
    </source>
</reference>
<dbReference type="AlphaFoldDB" id="A0A9D4D3R4"/>
<keyword evidence="2" id="KW-1185">Reference proteome</keyword>
<dbReference type="EMBL" id="JAIWYP010000011">
    <property type="protein sequence ID" value="KAH3737607.1"/>
    <property type="molecule type" value="Genomic_DNA"/>
</dbReference>
<reference evidence="1" key="2">
    <citation type="submission" date="2020-11" db="EMBL/GenBank/DDBJ databases">
        <authorList>
            <person name="McCartney M.A."/>
            <person name="Auch B."/>
            <person name="Kono T."/>
            <person name="Mallez S."/>
            <person name="Becker A."/>
            <person name="Gohl D.M."/>
            <person name="Silverstein K.A.T."/>
            <person name="Koren S."/>
            <person name="Bechman K.B."/>
            <person name="Herman A."/>
            <person name="Abrahante J.E."/>
            <person name="Garbe J."/>
        </authorList>
    </citation>
    <scope>NUCLEOTIDE SEQUENCE</scope>
    <source>
        <strain evidence="1">Duluth1</strain>
        <tissue evidence="1">Whole animal</tissue>
    </source>
</reference>
<accession>A0A9D4D3R4</accession>
<protein>
    <submittedName>
        <fullName evidence="1">Uncharacterized protein</fullName>
    </submittedName>
</protein>
<dbReference type="Proteomes" id="UP000828390">
    <property type="component" value="Unassembled WGS sequence"/>
</dbReference>
<comment type="caution">
    <text evidence="1">The sequence shown here is derived from an EMBL/GenBank/DDBJ whole genome shotgun (WGS) entry which is preliminary data.</text>
</comment>